<protein>
    <submittedName>
        <fullName evidence="2">Uncharacterized protein</fullName>
    </submittedName>
</protein>
<feature type="transmembrane region" description="Helical" evidence="1">
    <location>
        <begin position="12"/>
        <end position="45"/>
    </location>
</feature>
<evidence type="ECO:0000256" key="1">
    <source>
        <dbReference type="SAM" id="Phobius"/>
    </source>
</evidence>
<evidence type="ECO:0000313" key="2">
    <source>
        <dbReference type="EMBL" id="MPM59933.1"/>
    </source>
</evidence>
<keyword evidence="1" id="KW-0472">Membrane</keyword>
<keyword evidence="1" id="KW-0812">Transmembrane</keyword>
<comment type="caution">
    <text evidence="2">The sequence shown here is derived from an EMBL/GenBank/DDBJ whole genome shotgun (WGS) entry which is preliminary data.</text>
</comment>
<name>A0A645B9W6_9ZZZZ</name>
<accession>A0A645B9W6</accession>
<dbReference type="AlphaFoldDB" id="A0A645B9W6"/>
<organism evidence="2">
    <name type="scientific">bioreactor metagenome</name>
    <dbReference type="NCBI Taxonomy" id="1076179"/>
    <lineage>
        <taxon>unclassified sequences</taxon>
        <taxon>metagenomes</taxon>
        <taxon>ecological metagenomes</taxon>
    </lineage>
</organism>
<dbReference type="EMBL" id="VSSQ01017532">
    <property type="protein sequence ID" value="MPM59933.1"/>
    <property type="molecule type" value="Genomic_DNA"/>
</dbReference>
<reference evidence="2" key="1">
    <citation type="submission" date="2019-08" db="EMBL/GenBank/DDBJ databases">
        <authorList>
            <person name="Kucharzyk K."/>
            <person name="Murdoch R.W."/>
            <person name="Higgins S."/>
            <person name="Loffler F."/>
        </authorList>
    </citation>
    <scope>NUCLEOTIDE SEQUENCE</scope>
</reference>
<sequence length="154" mass="17739">MIDFDVICRLAIAIVLFLSILSGIALLFFFAQIVVSVIVSLIISLTCQSKVREKISELTPNPFYEVGQQIKKTNYKEVFIYCFKYFYHGTLDFWCNKGAYRTNTNRKFDEQTDTNYNQCSVDNSPEIFLDKIYDTTKHELSNLNKNTKGGIKSA</sequence>
<keyword evidence="1" id="KW-1133">Transmembrane helix</keyword>
<proteinExistence type="predicted"/>
<gene>
    <name evidence="2" type="ORF">SDC9_106779</name>
</gene>